<name>A0A1X9LPE8_9MICO</name>
<sequence length="111" mass="11098">MNGRGQTNPSSIGLAALVFDAPPFVACALAVLPGGGPPAAALGVVAMLLTPVSLAVSAVLTVWALTVAVRRRWVHRSSDSDLVKEVGLPLLAALTGAGGAVALWMILSTAS</sequence>
<evidence type="ECO:0000313" key="2">
    <source>
        <dbReference type="Proteomes" id="UP000192775"/>
    </source>
</evidence>
<dbReference type="STRING" id="1619308.B5808_18475"/>
<dbReference type="AlphaFoldDB" id="A0A1X9LPE8"/>
<reference evidence="1 2" key="1">
    <citation type="submission" date="2017-04" db="EMBL/GenBank/DDBJ databases">
        <authorList>
            <person name="Afonso C.L."/>
            <person name="Miller P.J."/>
            <person name="Scott M.A."/>
            <person name="Spackman E."/>
            <person name="Goraichik I."/>
            <person name="Dimitrov K.M."/>
            <person name="Suarez D.L."/>
            <person name="Swayne D.E."/>
        </authorList>
    </citation>
    <scope>NUCLEOTIDE SEQUENCE [LARGE SCALE GENOMIC DNA]</scope>
    <source>
        <strain evidence="2">XA(T)</strain>
    </source>
</reference>
<protein>
    <submittedName>
        <fullName evidence="1">Uncharacterized protein</fullName>
    </submittedName>
</protein>
<gene>
    <name evidence="1" type="ORF">B5808_18475</name>
</gene>
<dbReference type="EMBL" id="CP020715">
    <property type="protein sequence ID" value="ARJ06987.1"/>
    <property type="molecule type" value="Genomic_DNA"/>
</dbReference>
<keyword evidence="2" id="KW-1185">Reference proteome</keyword>
<proteinExistence type="predicted"/>
<dbReference type="KEGG" id="cphy:B5808_18475"/>
<accession>A0A1X9LPE8</accession>
<dbReference type="Proteomes" id="UP000192775">
    <property type="component" value="Chromosome"/>
</dbReference>
<organism evidence="1 2">
    <name type="scientific">Cnuibacter physcomitrellae</name>
    <dbReference type="NCBI Taxonomy" id="1619308"/>
    <lineage>
        <taxon>Bacteria</taxon>
        <taxon>Bacillati</taxon>
        <taxon>Actinomycetota</taxon>
        <taxon>Actinomycetes</taxon>
        <taxon>Micrococcales</taxon>
        <taxon>Microbacteriaceae</taxon>
        <taxon>Cnuibacter</taxon>
    </lineage>
</organism>
<evidence type="ECO:0000313" key="1">
    <source>
        <dbReference type="EMBL" id="ARJ06987.1"/>
    </source>
</evidence>